<keyword evidence="3" id="KW-0812">Transmembrane</keyword>
<evidence type="ECO:0000256" key="4">
    <source>
        <dbReference type="ARBA" id="ARBA00022989"/>
    </source>
</evidence>
<dbReference type="FunFam" id="1.10.1450.10:FF:000013">
    <property type="entry name" value="Tetraspanin"/>
    <property type="match status" value="1"/>
</dbReference>
<keyword evidence="6" id="KW-0325">Glycoprotein</keyword>
<dbReference type="PANTHER" id="PTHR19282">
    <property type="entry name" value="TETRASPANIN"/>
    <property type="match status" value="1"/>
</dbReference>
<accession>A0A8C0WMX1</accession>
<evidence type="ECO:0000256" key="5">
    <source>
        <dbReference type="ARBA" id="ARBA00023136"/>
    </source>
</evidence>
<comment type="subcellular location">
    <subcellularLocation>
        <location evidence="1">Membrane</location>
        <topology evidence="1">Multi-pass membrane protein</topology>
    </subcellularLocation>
</comment>
<evidence type="ECO:0000256" key="2">
    <source>
        <dbReference type="ARBA" id="ARBA00006840"/>
    </source>
</evidence>
<keyword evidence="5" id="KW-0472">Membrane</keyword>
<dbReference type="AlphaFoldDB" id="A0A8C0WMX1"/>
<dbReference type="InterPro" id="IPR008952">
    <property type="entry name" value="Tetraspanin_EC2_sf"/>
</dbReference>
<dbReference type="Pfam" id="PF00335">
    <property type="entry name" value="Tetraspanin"/>
    <property type="match status" value="1"/>
</dbReference>
<dbReference type="GO" id="GO:0005886">
    <property type="term" value="C:plasma membrane"/>
    <property type="evidence" value="ECO:0007669"/>
    <property type="project" value="TreeGrafter"/>
</dbReference>
<evidence type="ECO:0000256" key="6">
    <source>
        <dbReference type="ARBA" id="ARBA00023180"/>
    </source>
</evidence>
<keyword evidence="4" id="KW-1133">Transmembrane helix</keyword>
<comment type="similarity">
    <text evidence="2">Belongs to the tetraspanin (TM4SF) family.</text>
</comment>
<evidence type="ECO:0000256" key="1">
    <source>
        <dbReference type="ARBA" id="ARBA00004141"/>
    </source>
</evidence>
<dbReference type="Ensembl" id="ENSCCNT00000017682.1">
    <property type="protein sequence ID" value="ENSCCNP00000013474.1"/>
    <property type="gene ID" value="ENSCCNG00000013987.1"/>
</dbReference>
<organism evidence="9">
    <name type="scientific">Castor canadensis</name>
    <name type="common">American beaver</name>
    <dbReference type="NCBI Taxonomy" id="51338"/>
    <lineage>
        <taxon>Eukaryota</taxon>
        <taxon>Metazoa</taxon>
        <taxon>Chordata</taxon>
        <taxon>Craniata</taxon>
        <taxon>Vertebrata</taxon>
        <taxon>Euteleostomi</taxon>
        <taxon>Mammalia</taxon>
        <taxon>Eutheria</taxon>
        <taxon>Euarchontoglires</taxon>
        <taxon>Glires</taxon>
        <taxon>Rodentia</taxon>
        <taxon>Castorimorpha</taxon>
        <taxon>Castoridae</taxon>
        <taxon>Castor</taxon>
    </lineage>
</organism>
<name>A0A8C0WMX1_CASCN</name>
<dbReference type="InterPro" id="IPR018499">
    <property type="entry name" value="Tetraspanin/Peripherin"/>
</dbReference>
<dbReference type="PANTHER" id="PTHR19282:SF169">
    <property type="entry name" value="TETRASPANIN-6"/>
    <property type="match status" value="1"/>
</dbReference>
<proteinExistence type="inferred from homology"/>
<dbReference type="SUPFAM" id="SSF48652">
    <property type="entry name" value="Tetraspanin"/>
    <property type="match status" value="1"/>
</dbReference>
<evidence type="ECO:0000256" key="7">
    <source>
        <dbReference type="ARBA" id="ARBA00072055"/>
    </source>
</evidence>
<reference evidence="9" key="1">
    <citation type="submission" date="2023-09" db="UniProtKB">
        <authorList>
            <consortium name="Ensembl"/>
        </authorList>
    </citation>
    <scope>IDENTIFICATION</scope>
</reference>
<keyword evidence="8" id="KW-0732">Signal</keyword>
<feature type="signal peptide" evidence="8">
    <location>
        <begin position="1"/>
        <end position="20"/>
    </location>
</feature>
<protein>
    <recommendedName>
        <fullName evidence="7">Tetraspanin-6</fullName>
    </recommendedName>
</protein>
<evidence type="ECO:0000313" key="9">
    <source>
        <dbReference type="Ensembl" id="ENSCCNP00000013474.1"/>
    </source>
</evidence>
<evidence type="ECO:0000256" key="8">
    <source>
        <dbReference type="SAM" id="SignalP"/>
    </source>
</evidence>
<sequence length="145" mass="16692">MLKLYATFLTLIFLAELVTAIVGFVFRHEIKNSFKSNYERALKYYNSTGDYRSEAIDKIQSMLHCCGVTDYRDWKDINYYSEAGFPKSCCKVEDCSPQRSANKLIGIFLVYCLSRAITNNQYEIVLPVYTHALSSPTLRLLRSSL</sequence>
<evidence type="ECO:0000256" key="3">
    <source>
        <dbReference type="ARBA" id="ARBA00022692"/>
    </source>
</evidence>
<feature type="chain" id="PRO_5034184699" description="Tetraspanin-6" evidence="8">
    <location>
        <begin position="21"/>
        <end position="145"/>
    </location>
</feature>
<dbReference type="Gene3D" id="1.10.1450.10">
    <property type="entry name" value="Tetraspanin"/>
    <property type="match status" value="1"/>
</dbReference>